<evidence type="ECO:0000313" key="8">
    <source>
        <dbReference type="EMBL" id="AIY66924.1"/>
    </source>
</evidence>
<dbReference type="EMBL" id="CP009889">
    <property type="protein sequence ID" value="AIY66924.1"/>
    <property type="molecule type" value="Genomic_DNA"/>
</dbReference>
<dbReference type="RefSeq" id="WP_040135555.1">
    <property type="nucleotide sequence ID" value="NZ_CP009889.1"/>
</dbReference>
<keyword evidence="6 7" id="KW-0472">Membrane</keyword>
<evidence type="ECO:0000256" key="4">
    <source>
        <dbReference type="ARBA" id="ARBA00022692"/>
    </source>
</evidence>
<dbReference type="InterPro" id="IPR006304">
    <property type="entry name" value="T3SS_SpaR/YscT"/>
</dbReference>
<dbReference type="AlphaFoldDB" id="A0A0A7EJW1"/>
<evidence type="ECO:0000256" key="5">
    <source>
        <dbReference type="ARBA" id="ARBA00022989"/>
    </source>
</evidence>
<reference evidence="8 9" key="1">
    <citation type="submission" date="2014-11" db="EMBL/GenBank/DDBJ databases">
        <title>Complete Genome Sequence of Pseudoalteromonas sp. Strain OCN003 Isolated from Kaneohe Bay, Oahu, Hawaii.</title>
        <authorList>
            <person name="Beurmann S."/>
            <person name="Videau P."/>
            <person name="Ushijima B."/>
            <person name="Smith A.M."/>
            <person name="Aeby G.S."/>
            <person name="Callahan S.M."/>
            <person name="Belcaid M."/>
        </authorList>
    </citation>
    <scope>NUCLEOTIDE SEQUENCE [LARGE SCALE GENOMIC DNA]</scope>
    <source>
        <strain evidence="8 9">OCN003</strain>
    </source>
</reference>
<dbReference type="HOGENOM" id="CLU_063626_0_2_6"/>
<feature type="transmembrane region" description="Helical" evidence="7">
    <location>
        <begin position="184"/>
        <end position="206"/>
    </location>
</feature>
<dbReference type="OrthoDB" id="9807748at2"/>
<dbReference type="InterPro" id="IPR002010">
    <property type="entry name" value="T3SS_IM_R"/>
</dbReference>
<dbReference type="NCBIfam" id="TIGR01401">
    <property type="entry name" value="fliR_like_III"/>
    <property type="match status" value="1"/>
</dbReference>
<dbReference type="eggNOG" id="COG4791">
    <property type="taxonomic scope" value="Bacteria"/>
</dbReference>
<feature type="transmembrane region" description="Helical" evidence="7">
    <location>
        <begin position="132"/>
        <end position="157"/>
    </location>
</feature>
<accession>A0A0A7EJW1</accession>
<dbReference type="Pfam" id="PF01311">
    <property type="entry name" value="Bac_export_1"/>
    <property type="match status" value="1"/>
</dbReference>
<protein>
    <submittedName>
        <fullName evidence="8">Preprotein translocase T</fullName>
    </submittedName>
</protein>
<evidence type="ECO:0000256" key="1">
    <source>
        <dbReference type="ARBA" id="ARBA00004651"/>
    </source>
</evidence>
<evidence type="ECO:0000313" key="9">
    <source>
        <dbReference type="Proteomes" id="UP000030341"/>
    </source>
</evidence>
<dbReference type="STRING" id="1348114.OM33_17705"/>
<dbReference type="Proteomes" id="UP000030341">
    <property type="component" value="Chromosome 2"/>
</dbReference>
<keyword evidence="9" id="KW-1185">Reference proteome</keyword>
<dbReference type="KEGG" id="pseo:OM33_17705"/>
<evidence type="ECO:0000256" key="7">
    <source>
        <dbReference type="RuleBase" id="RU362072"/>
    </source>
</evidence>
<dbReference type="PRINTS" id="PR00953">
    <property type="entry name" value="TYPE3IMRPROT"/>
</dbReference>
<proteinExistence type="inferred from homology"/>
<dbReference type="GO" id="GO:0006605">
    <property type="term" value="P:protein targeting"/>
    <property type="evidence" value="ECO:0007669"/>
    <property type="project" value="UniProtKB-UniRule"/>
</dbReference>
<sequence length="261" mass="28647">MLDAAGLEQIIKTYLLGVPRLTVAFMILPVLSKSVLGGSMVRNGAMLSFALFIYPMTADSLPPDLSLADYFTILIKEMTLGLVIGYMAAVPFWIAEGVGFFIDNQRGAAMASSVNPIMGEQTSPLGIFMTQIMVTIFVISGAFLSLIIVMVQSYAVWPVGVLLPQFMTGLDTFILSQLDLVMELVVVLSAPVILAMFLSEFSLALISRFAPQLNVFFLAMPVKSAIALFVLILYLKYLVEHLYDLIEKTPSQIIEFMISSF</sequence>
<feature type="transmembrane region" description="Helical" evidence="7">
    <location>
        <begin position="78"/>
        <end position="102"/>
    </location>
</feature>
<evidence type="ECO:0000256" key="2">
    <source>
        <dbReference type="ARBA" id="ARBA00009772"/>
    </source>
</evidence>
<gene>
    <name evidence="8" type="ORF">OM33_17705</name>
</gene>
<dbReference type="PANTHER" id="PTHR30065">
    <property type="entry name" value="FLAGELLAR BIOSYNTHETIC PROTEIN FLIR"/>
    <property type="match status" value="1"/>
</dbReference>
<comment type="subcellular location">
    <subcellularLocation>
        <location evidence="1 7">Cell membrane</location>
        <topology evidence="1 7">Multi-pass membrane protein</topology>
    </subcellularLocation>
</comment>
<evidence type="ECO:0000256" key="6">
    <source>
        <dbReference type="ARBA" id="ARBA00023136"/>
    </source>
</evidence>
<feature type="transmembrane region" description="Helical" evidence="7">
    <location>
        <begin position="12"/>
        <end position="31"/>
    </location>
</feature>
<evidence type="ECO:0000256" key="3">
    <source>
        <dbReference type="ARBA" id="ARBA00022475"/>
    </source>
</evidence>
<comment type="similarity">
    <text evidence="2 7">Belongs to the FliR/MopE/SpaR family.</text>
</comment>
<keyword evidence="5 7" id="KW-1133">Transmembrane helix</keyword>
<keyword evidence="3 7" id="KW-1003">Cell membrane</keyword>
<feature type="transmembrane region" description="Helical" evidence="7">
    <location>
        <begin position="213"/>
        <end position="235"/>
    </location>
</feature>
<keyword evidence="4 7" id="KW-0812">Transmembrane</keyword>
<dbReference type="PANTHER" id="PTHR30065:SF1">
    <property type="entry name" value="SURFACE PRESENTATION OF ANTIGENS PROTEIN SPAR"/>
    <property type="match status" value="1"/>
</dbReference>
<name>A0A0A7EJW1_9GAMM</name>
<organism evidence="8 9">
    <name type="scientific">Pseudoalteromonas piratica</name>
    <dbReference type="NCBI Taxonomy" id="1348114"/>
    <lineage>
        <taxon>Bacteria</taxon>
        <taxon>Pseudomonadati</taxon>
        <taxon>Pseudomonadota</taxon>
        <taxon>Gammaproteobacteria</taxon>
        <taxon>Alteromonadales</taxon>
        <taxon>Pseudoalteromonadaceae</taxon>
        <taxon>Pseudoalteromonas</taxon>
    </lineage>
</organism>
<dbReference type="GO" id="GO:0005886">
    <property type="term" value="C:plasma membrane"/>
    <property type="evidence" value="ECO:0007669"/>
    <property type="project" value="UniProtKB-SubCell"/>
</dbReference>